<protein>
    <submittedName>
        <fullName evidence="3">Uncharacterized protein</fullName>
    </submittedName>
</protein>
<dbReference type="OrthoDB" id="638465at2759"/>
<sequence>MAGDADWSSLPADLLDLISGHLASERDLLHVRHVCAHWHTSVTSRPAAPFRPWVVASCTGPFRQGPTGEYSLWLPRGVRRVEVSDNERSPTRLVLHADSGPAAAGPPRDLGGYSLFLGHGDAFALSAEEHPAIRRNCIYYVMHYGSFLEKRVWAFVFDLQSNFWRKIPFPPEHKENPEKQLWPCSWFCPENPILLKQH</sequence>
<feature type="domain" description="F-box" evidence="2">
    <location>
        <begin position="7"/>
        <end position="42"/>
    </location>
</feature>
<proteinExistence type="predicted"/>
<dbReference type="EMBL" id="LWDX02021316">
    <property type="protein sequence ID" value="OEL32394.1"/>
    <property type="molecule type" value="Genomic_DNA"/>
</dbReference>
<dbReference type="STRING" id="888268.A0A1E5W4X3"/>
<dbReference type="SUPFAM" id="SSF81383">
    <property type="entry name" value="F-box domain"/>
    <property type="match status" value="1"/>
</dbReference>
<dbReference type="PANTHER" id="PTHR36901:SF6">
    <property type="entry name" value="OS05G0150100 PROTEIN"/>
    <property type="match status" value="1"/>
</dbReference>
<gene>
    <name evidence="3" type="ORF">BAE44_0006587</name>
</gene>
<dbReference type="Proteomes" id="UP000095767">
    <property type="component" value="Unassembled WGS sequence"/>
</dbReference>
<accession>A0A1E5W4X3</accession>
<dbReference type="InterPro" id="IPR036047">
    <property type="entry name" value="F-box-like_dom_sf"/>
</dbReference>
<evidence type="ECO:0000259" key="2">
    <source>
        <dbReference type="Pfam" id="PF12937"/>
    </source>
</evidence>
<dbReference type="AlphaFoldDB" id="A0A1E5W4X3"/>
<dbReference type="Pfam" id="PF12937">
    <property type="entry name" value="F-box-like"/>
    <property type="match status" value="1"/>
</dbReference>
<keyword evidence="4" id="KW-1185">Reference proteome</keyword>
<reference evidence="3 4" key="1">
    <citation type="submission" date="2016-09" db="EMBL/GenBank/DDBJ databases">
        <title>The draft genome of Dichanthelium oligosanthes: A C3 panicoid grass species.</title>
        <authorList>
            <person name="Studer A.J."/>
            <person name="Schnable J.C."/>
            <person name="Brutnell T.P."/>
        </authorList>
    </citation>
    <scope>NUCLEOTIDE SEQUENCE [LARGE SCALE GENOMIC DNA]</scope>
    <source>
        <strain evidence="4">cv. Kellogg 1175</strain>
        <tissue evidence="3">Leaf</tissue>
    </source>
</reference>
<organism evidence="3 4">
    <name type="scientific">Dichanthelium oligosanthes</name>
    <dbReference type="NCBI Taxonomy" id="888268"/>
    <lineage>
        <taxon>Eukaryota</taxon>
        <taxon>Viridiplantae</taxon>
        <taxon>Streptophyta</taxon>
        <taxon>Embryophyta</taxon>
        <taxon>Tracheophyta</taxon>
        <taxon>Spermatophyta</taxon>
        <taxon>Magnoliopsida</taxon>
        <taxon>Liliopsida</taxon>
        <taxon>Poales</taxon>
        <taxon>Poaceae</taxon>
        <taxon>PACMAD clade</taxon>
        <taxon>Panicoideae</taxon>
        <taxon>Panicodae</taxon>
        <taxon>Paniceae</taxon>
        <taxon>Dichantheliinae</taxon>
        <taxon>Dichanthelium</taxon>
    </lineage>
</organism>
<dbReference type="Gene3D" id="1.20.1280.50">
    <property type="match status" value="1"/>
</dbReference>
<evidence type="ECO:0000313" key="3">
    <source>
        <dbReference type="EMBL" id="OEL32394.1"/>
    </source>
</evidence>
<dbReference type="Pfam" id="PF03478">
    <property type="entry name" value="Beta-prop_KIB1-4"/>
    <property type="match status" value="1"/>
</dbReference>
<name>A0A1E5W4X3_9POAL</name>
<dbReference type="PANTHER" id="PTHR36901">
    <property type="entry name" value="F-BOX DOMAIN CONTAINING PROTEIN, EXPRESSED-RELATED"/>
    <property type="match status" value="1"/>
</dbReference>
<comment type="caution">
    <text evidence="3">The sequence shown here is derived from an EMBL/GenBank/DDBJ whole genome shotgun (WGS) entry which is preliminary data.</text>
</comment>
<dbReference type="InterPro" id="IPR001810">
    <property type="entry name" value="F-box_dom"/>
</dbReference>
<feature type="domain" description="KIB1-4 beta-propeller" evidence="1">
    <location>
        <begin position="108"/>
        <end position="143"/>
    </location>
</feature>
<evidence type="ECO:0000313" key="4">
    <source>
        <dbReference type="Proteomes" id="UP000095767"/>
    </source>
</evidence>
<dbReference type="CDD" id="cd09917">
    <property type="entry name" value="F-box_SF"/>
    <property type="match status" value="1"/>
</dbReference>
<dbReference type="InterPro" id="IPR005174">
    <property type="entry name" value="KIB1-4_b-propeller"/>
</dbReference>
<evidence type="ECO:0000259" key="1">
    <source>
        <dbReference type="Pfam" id="PF03478"/>
    </source>
</evidence>